<evidence type="ECO:0000313" key="2">
    <source>
        <dbReference type="Proteomes" id="UP000242287"/>
    </source>
</evidence>
<protein>
    <submittedName>
        <fullName evidence="1">Uncharacterized protein</fullName>
    </submittedName>
</protein>
<dbReference type="OrthoDB" id="2963168at2759"/>
<dbReference type="PANTHER" id="PTHR14187">
    <property type="entry name" value="ALPHA KINASE/ELONGATION FACTOR 2 KINASE"/>
    <property type="match status" value="1"/>
</dbReference>
<dbReference type="AlphaFoldDB" id="A0A2A9NMK6"/>
<proteinExistence type="predicted"/>
<dbReference type="PANTHER" id="PTHR14187:SF5">
    <property type="entry name" value="HEAT SHOCK 70 KDA PROTEIN 12A"/>
    <property type="match status" value="1"/>
</dbReference>
<dbReference type="InterPro" id="IPR043129">
    <property type="entry name" value="ATPase_NBD"/>
</dbReference>
<name>A0A2A9NMK6_9AGAR</name>
<evidence type="ECO:0000313" key="1">
    <source>
        <dbReference type="EMBL" id="PFH48903.1"/>
    </source>
</evidence>
<gene>
    <name evidence="1" type="ORF">AMATHDRAFT_5374</name>
</gene>
<keyword evidence="2" id="KW-1185">Reference proteome</keyword>
<accession>A0A2A9NMK6</accession>
<dbReference type="Gene3D" id="3.30.420.40">
    <property type="match status" value="2"/>
</dbReference>
<reference evidence="1 2" key="1">
    <citation type="submission" date="2014-02" db="EMBL/GenBank/DDBJ databases">
        <title>Transposable element dynamics among asymbiotic and ectomycorrhizal Amanita fungi.</title>
        <authorList>
            <consortium name="DOE Joint Genome Institute"/>
            <person name="Hess J."/>
            <person name="Skrede I."/>
            <person name="Wolfe B."/>
            <person name="LaButti K."/>
            <person name="Ohm R.A."/>
            <person name="Grigoriev I.V."/>
            <person name="Pringle A."/>
        </authorList>
    </citation>
    <scope>NUCLEOTIDE SEQUENCE [LARGE SCALE GENOMIC DNA]</scope>
    <source>
        <strain evidence="1 2">SKay4041</strain>
    </source>
</reference>
<dbReference type="CDD" id="cd10170">
    <property type="entry name" value="ASKHA_NBD_HSP70"/>
    <property type="match status" value="1"/>
</dbReference>
<sequence length="600" mass="66959">MSSDHSRRQPYSGFQRKLVIAFDVGTTFSGASYAILEPGQIPHIQGVTQFPGQQRVGGDSKIPSVVYYDENGRVVAAGAEADPETNYDLADAEGLTRAEWFKLHLRPPHLAAEQGFDVRTLPPLPRNKSANEIFGDLLKYLYESTRRYIQERQGASLWESVENSIEYVLSHPNGWEGQQQNQMRKAAVFAGLVSNDSEAMQRISFVTEGEASLCFCLNTIPSASNSHNGKGVMVVDCGGGTIDISTYTRNGSKFKEIAPPECLLQGSIFVTNRAHAFLREKLSHSQFGSEAELEVMKRYFDKTTKPTFKNASKPCFVKFGRPTDSDPTCGVRSGSVKLSGTEIASFFDPAVTNILRVIGDQRRRSTVQITTIFLVGGFATSDYLFSQLSEHLKAWSIDLLRPDAYLNKAVAEGAVSYHIDHFVSSRMAKYSYGIECCPLYNPSNPEHRSRQHRTFVVPSGERWVNGGFSTILAKSVEVSEEKEFRRHYRNVFAENEFNSLVIKSSVVKCYRGNLETAPEWLDKAPGFFPDLCKITANVSEVKRTISPQFNRSGQKYYNLDFDVVLLFGLTELKAQIAWNDNGVEKRGPASIVYDVNPTVN</sequence>
<dbReference type="STRING" id="703135.A0A2A9NMK6"/>
<dbReference type="SUPFAM" id="SSF53067">
    <property type="entry name" value="Actin-like ATPase domain"/>
    <property type="match status" value="2"/>
</dbReference>
<dbReference type="EMBL" id="KZ302046">
    <property type="protein sequence ID" value="PFH48903.1"/>
    <property type="molecule type" value="Genomic_DNA"/>
</dbReference>
<dbReference type="Gene3D" id="3.90.640.10">
    <property type="entry name" value="Actin, Chain A, domain 4"/>
    <property type="match status" value="1"/>
</dbReference>
<organism evidence="1 2">
    <name type="scientific">Amanita thiersii Skay4041</name>
    <dbReference type="NCBI Taxonomy" id="703135"/>
    <lineage>
        <taxon>Eukaryota</taxon>
        <taxon>Fungi</taxon>
        <taxon>Dikarya</taxon>
        <taxon>Basidiomycota</taxon>
        <taxon>Agaricomycotina</taxon>
        <taxon>Agaricomycetes</taxon>
        <taxon>Agaricomycetidae</taxon>
        <taxon>Agaricales</taxon>
        <taxon>Pluteineae</taxon>
        <taxon>Amanitaceae</taxon>
        <taxon>Amanita</taxon>
    </lineage>
</organism>
<dbReference type="Proteomes" id="UP000242287">
    <property type="component" value="Unassembled WGS sequence"/>
</dbReference>